<dbReference type="RefSeq" id="WP_155321791.1">
    <property type="nucleotide sequence ID" value="NZ_AP021876.1"/>
</dbReference>
<organism evidence="3 4">
    <name type="scientific">Desulfosarcina ovata subsp. sediminis</name>
    <dbReference type="NCBI Taxonomy" id="885957"/>
    <lineage>
        <taxon>Bacteria</taxon>
        <taxon>Pseudomonadati</taxon>
        <taxon>Thermodesulfobacteriota</taxon>
        <taxon>Desulfobacteria</taxon>
        <taxon>Desulfobacterales</taxon>
        <taxon>Desulfosarcinaceae</taxon>
        <taxon>Desulfosarcina</taxon>
    </lineage>
</organism>
<dbReference type="Gene3D" id="3.40.50.850">
    <property type="entry name" value="Isochorismatase-like"/>
    <property type="match status" value="1"/>
</dbReference>
<keyword evidence="1" id="KW-0378">Hydrolase</keyword>
<proteinExistence type="predicted"/>
<accession>A0A5K7ZJC4</accession>
<evidence type="ECO:0000313" key="4">
    <source>
        <dbReference type="Proteomes" id="UP000425960"/>
    </source>
</evidence>
<dbReference type="AlphaFoldDB" id="A0A5K7ZJC4"/>
<dbReference type="CDD" id="cd00431">
    <property type="entry name" value="cysteine_hydrolases"/>
    <property type="match status" value="1"/>
</dbReference>
<dbReference type="SUPFAM" id="SSF52499">
    <property type="entry name" value="Isochorismatase-like hydrolases"/>
    <property type="match status" value="1"/>
</dbReference>
<dbReference type="InterPro" id="IPR050272">
    <property type="entry name" value="Isochorismatase-like_hydrls"/>
</dbReference>
<dbReference type="InterPro" id="IPR000868">
    <property type="entry name" value="Isochorismatase-like_dom"/>
</dbReference>
<dbReference type="EMBL" id="AP021876">
    <property type="protein sequence ID" value="BBO80981.1"/>
    <property type="molecule type" value="Genomic_DNA"/>
</dbReference>
<evidence type="ECO:0000313" key="3">
    <source>
        <dbReference type="EMBL" id="BBO80981.1"/>
    </source>
</evidence>
<dbReference type="PANTHER" id="PTHR43540">
    <property type="entry name" value="PEROXYUREIDOACRYLATE/UREIDOACRYLATE AMIDOHYDROLASE-RELATED"/>
    <property type="match status" value="1"/>
</dbReference>
<sequence length="187" mass="21325">MKKYAIVVVDMLKDTFKKRESTLAAEGLAIVPTLNRLLQRGRELNFPVIFAMDSFFREDYFFNGRIKPFSIRGTSGATVLDEIDQRPEDIYLPKRRWSAFFKTDLDQILRVKHIDVVILCGVTTGVCVLATALDALSHDFEAILLEDCSAALNPEEHRAVVDVYRKSGLYPYLRVSTSDALWDEIDM</sequence>
<dbReference type="GO" id="GO:0016787">
    <property type="term" value="F:hydrolase activity"/>
    <property type="evidence" value="ECO:0007669"/>
    <property type="project" value="UniProtKB-KW"/>
</dbReference>
<evidence type="ECO:0000259" key="2">
    <source>
        <dbReference type="Pfam" id="PF00857"/>
    </source>
</evidence>
<feature type="domain" description="Isochorismatase-like" evidence="2">
    <location>
        <begin position="5"/>
        <end position="168"/>
    </location>
</feature>
<dbReference type="Pfam" id="PF00857">
    <property type="entry name" value="Isochorismatase"/>
    <property type="match status" value="1"/>
</dbReference>
<dbReference type="InterPro" id="IPR036380">
    <property type="entry name" value="Isochorismatase-like_sf"/>
</dbReference>
<dbReference type="PANTHER" id="PTHR43540:SF6">
    <property type="entry name" value="ISOCHORISMATASE-LIKE DOMAIN-CONTAINING PROTEIN"/>
    <property type="match status" value="1"/>
</dbReference>
<evidence type="ECO:0000256" key="1">
    <source>
        <dbReference type="ARBA" id="ARBA00022801"/>
    </source>
</evidence>
<gene>
    <name evidence="3" type="ORF">DSCO28_15470</name>
</gene>
<reference evidence="3 4" key="1">
    <citation type="submission" date="2019-11" db="EMBL/GenBank/DDBJ databases">
        <title>Comparative genomics of hydrocarbon-degrading Desulfosarcina strains.</title>
        <authorList>
            <person name="Watanabe M."/>
            <person name="Kojima H."/>
            <person name="Fukui M."/>
        </authorList>
    </citation>
    <scope>NUCLEOTIDE SEQUENCE [LARGE SCALE GENOMIC DNA]</scope>
    <source>
        <strain evidence="3 4">28bB2T</strain>
    </source>
</reference>
<dbReference type="KEGG" id="dov:DSCO28_15470"/>
<name>A0A5K7ZJC4_9BACT</name>
<protein>
    <submittedName>
        <fullName evidence="3">Bifunctional pyrazinamidase/nicotinamidase</fullName>
    </submittedName>
</protein>
<dbReference type="Proteomes" id="UP000425960">
    <property type="component" value="Chromosome"/>
</dbReference>